<evidence type="ECO:0000313" key="9">
    <source>
        <dbReference type="EMBL" id="SPJ23812.1"/>
    </source>
</evidence>
<evidence type="ECO:0000256" key="7">
    <source>
        <dbReference type="SAM" id="Phobius"/>
    </source>
</evidence>
<dbReference type="Pfam" id="PF02470">
    <property type="entry name" value="MlaD"/>
    <property type="match status" value="2"/>
</dbReference>
<feature type="domain" description="Mce/MlaD" evidence="8">
    <location>
        <begin position="53"/>
        <end position="133"/>
    </location>
</feature>
<dbReference type="EMBL" id="ONZF01000003">
    <property type="protein sequence ID" value="SPJ23812.1"/>
    <property type="molecule type" value="Genomic_DNA"/>
</dbReference>
<evidence type="ECO:0000259" key="8">
    <source>
        <dbReference type="Pfam" id="PF02470"/>
    </source>
</evidence>
<keyword evidence="10" id="KW-1185">Reference proteome</keyword>
<dbReference type="PANTHER" id="PTHR30462:SF0">
    <property type="entry name" value="INTERMEMBRANE TRANSPORT PROTEIN YEBT"/>
    <property type="match status" value="1"/>
</dbReference>
<dbReference type="InterPro" id="IPR051800">
    <property type="entry name" value="PqiA-PqiB_transport"/>
</dbReference>
<evidence type="ECO:0000256" key="2">
    <source>
        <dbReference type="ARBA" id="ARBA00022475"/>
    </source>
</evidence>
<dbReference type="GO" id="GO:0005886">
    <property type="term" value="C:plasma membrane"/>
    <property type="evidence" value="ECO:0007669"/>
    <property type="project" value="UniProtKB-SubCell"/>
</dbReference>
<dbReference type="AlphaFoldDB" id="A0A2R8BUI3"/>
<keyword evidence="6 7" id="KW-0472">Membrane</keyword>
<evidence type="ECO:0000256" key="5">
    <source>
        <dbReference type="ARBA" id="ARBA00022989"/>
    </source>
</evidence>
<evidence type="ECO:0000256" key="4">
    <source>
        <dbReference type="ARBA" id="ARBA00022692"/>
    </source>
</evidence>
<dbReference type="RefSeq" id="WP_108893675.1">
    <property type="nucleotide sequence ID" value="NZ_ONZF01000003.1"/>
</dbReference>
<keyword evidence="3" id="KW-0997">Cell inner membrane</keyword>
<protein>
    <submittedName>
        <fullName evidence="9">Paraquat-inducible protein B</fullName>
    </submittedName>
</protein>
<feature type="domain" description="Mce/MlaD" evidence="8">
    <location>
        <begin position="172"/>
        <end position="228"/>
    </location>
</feature>
<evidence type="ECO:0000256" key="6">
    <source>
        <dbReference type="ARBA" id="ARBA00023136"/>
    </source>
</evidence>
<feature type="transmembrane region" description="Helical" evidence="7">
    <location>
        <begin position="23"/>
        <end position="46"/>
    </location>
</feature>
<dbReference type="OrthoDB" id="9806984at2"/>
<gene>
    <name evidence="9" type="primary">pqiB</name>
    <name evidence="9" type="ORF">PAA8504_01630</name>
</gene>
<evidence type="ECO:0000313" key="10">
    <source>
        <dbReference type="Proteomes" id="UP000244912"/>
    </source>
</evidence>
<sequence>MSDETNARADAAEPEMTEPRKGLLSRVSIVWLLPILAVVISLAVAWRSYTDQGPLIEVTFTNAAGVRAEETQLRYRDVVVGLVETVRFSENLGQVVVEIRVNNEVAPYIDQDAAFWIVRPEVSAQGVSGLDTVLGGVYMIGSWDGEIGEPETEFDGLTRAPLVTNNRDGLFFQLRAGDVAGLSENAPILYRGINVGQVGNLRLAEDGVSVLADAFVREPESRLINSATRFWDTSGFTFSFGASGAQLSVNSLSSLVSGGVSFETTVSGGQSLGDNPTFRLFPSEEAARSSVFEASGDGEPVNFTVVFEDSVPGLEVGADVDFGGIVVGRVSGLTGVLDEETFGDRGVRLLTTIEIQPGKMGLDPQSTPEDVLDFMQFAVQNGLRAQLTSASLLGGLQVSLEQTNDAPDAEIVVDAEPYPRIPSIPANLSDFADTAEGVFNRVNNLPIEELLDNAILVMQSVTRLLNDEGIQETPSEVLALLGDVRSFVNSEGIQSIPQEANATMAALSDTAVQLQDLVTRLNEAGAVTALVDALAAAEEAADSVFETMEDGPETLEQINAAVSELETLIAEVNTLPLNEVVTEVEGTLDALRTFLSSDATQGLTGDVSELLTEVEGLVADVRDSGLVETANATLETLSQTVVEIQTQATPILEEVRVAVASAQGSISALPTLLGNVDQLVATLNDVAQSVGALPLDRTLGKVNDLLISVDTLVSSDGISQLPQDVQATLADLRLVFTSLTEQNGTIDQVNGLIGDAGTTVADVNAAIQPVVTQIEPVLQELRTTLQATQGPINQLPGVLDDVDALLASLNTVADNVATLPLDRAVANVNDLLVSVDTLVSSEAVSQLPAEVQTTLADLRIVFTSLTEQNGVLENANDLLVSTDSAVGEISAALSPVLADAQRAARAVADAADTAPEVADRAKRVADQIELLVNDVADLPIQEIGDRTSSLLASADTLISSPETQRVPTALSNALEEVQRLLIQVQEGGLIENANATLSSIRQSADQVPTLLTNVGGLLNQTGTIIEGYDSRGALGAEIQSTLRDIQSAASSIDSLARQIERNPNSLLFGR</sequence>
<dbReference type="InterPro" id="IPR003399">
    <property type="entry name" value="Mce/MlaD"/>
</dbReference>
<reference evidence="10" key="1">
    <citation type="submission" date="2018-03" db="EMBL/GenBank/DDBJ databases">
        <authorList>
            <person name="Rodrigo-Torres L."/>
            <person name="Arahal R. D."/>
            <person name="Lucena T."/>
        </authorList>
    </citation>
    <scope>NUCLEOTIDE SEQUENCE [LARGE SCALE GENOMIC DNA]</scope>
    <source>
        <strain evidence="10">CECT 8504</strain>
    </source>
</reference>
<keyword evidence="5 7" id="KW-1133">Transmembrane helix</keyword>
<evidence type="ECO:0000256" key="3">
    <source>
        <dbReference type="ARBA" id="ARBA00022519"/>
    </source>
</evidence>
<keyword evidence="2" id="KW-1003">Cell membrane</keyword>
<organism evidence="9 10">
    <name type="scientific">Palleronia abyssalis</name>
    <dbReference type="NCBI Taxonomy" id="1501240"/>
    <lineage>
        <taxon>Bacteria</taxon>
        <taxon>Pseudomonadati</taxon>
        <taxon>Pseudomonadota</taxon>
        <taxon>Alphaproteobacteria</taxon>
        <taxon>Rhodobacterales</taxon>
        <taxon>Roseobacteraceae</taxon>
        <taxon>Palleronia</taxon>
    </lineage>
</organism>
<comment type="subcellular location">
    <subcellularLocation>
        <location evidence="1">Cell inner membrane</location>
    </subcellularLocation>
</comment>
<evidence type="ECO:0000256" key="1">
    <source>
        <dbReference type="ARBA" id="ARBA00004533"/>
    </source>
</evidence>
<proteinExistence type="predicted"/>
<name>A0A2R8BUI3_9RHOB</name>
<accession>A0A2R8BUI3</accession>
<dbReference type="Proteomes" id="UP000244912">
    <property type="component" value="Unassembled WGS sequence"/>
</dbReference>
<dbReference type="SUPFAM" id="SSF58104">
    <property type="entry name" value="Methyl-accepting chemotaxis protein (MCP) signaling domain"/>
    <property type="match status" value="1"/>
</dbReference>
<keyword evidence="4 7" id="KW-0812">Transmembrane</keyword>
<dbReference type="PANTHER" id="PTHR30462">
    <property type="entry name" value="INTERMEMBRANE TRANSPORT PROTEIN PQIB-RELATED"/>
    <property type="match status" value="1"/>
</dbReference>